<gene>
    <name evidence="1" type="ORF">SLITO_v1c10370</name>
</gene>
<dbReference type="KEGG" id="sll:SLITO_v1c10370"/>
<protein>
    <submittedName>
        <fullName evidence="1">Uncharacterized protein</fullName>
    </submittedName>
</protein>
<dbReference type="Proteomes" id="UP000067476">
    <property type="component" value="Chromosome"/>
</dbReference>
<sequence>MFRNLNVSKEDKKVIKNYIYDSLLSSNVFVFRKDSKTKSSNNSDFELSKKWTKIRNY</sequence>
<organism evidence="1 2">
    <name type="scientific">Spiroplasma litorale</name>
    <dbReference type="NCBI Taxonomy" id="216942"/>
    <lineage>
        <taxon>Bacteria</taxon>
        <taxon>Bacillati</taxon>
        <taxon>Mycoplasmatota</taxon>
        <taxon>Mollicutes</taxon>
        <taxon>Entomoplasmatales</taxon>
        <taxon>Spiroplasmataceae</taxon>
        <taxon>Spiroplasma</taxon>
    </lineage>
</organism>
<accession>A0A0K1W389</accession>
<proteinExistence type="predicted"/>
<evidence type="ECO:0000313" key="1">
    <source>
        <dbReference type="EMBL" id="AKX34648.1"/>
    </source>
</evidence>
<dbReference type="PATRIC" id="fig|216942.3.peg.1054"/>
<dbReference type="EMBL" id="CP012357">
    <property type="protein sequence ID" value="AKX34648.1"/>
    <property type="molecule type" value="Genomic_DNA"/>
</dbReference>
<name>A0A0K1W389_9MOLU</name>
<keyword evidence="2" id="KW-1185">Reference proteome</keyword>
<reference evidence="1 2" key="1">
    <citation type="journal article" date="2015" name="Genome Announc.">
        <title>Complete Genome Sequence of Spiroplasma litorale TN-1T (DSM 21781), a Bacterium Isolated from a Green-Eyed Horsefly (Tabanus nigrovittatus).</title>
        <authorList>
            <person name="Lo W.S."/>
            <person name="Lai Y.C."/>
            <person name="Lien Y.W."/>
            <person name="Wang T.H."/>
            <person name="Kuo C.H."/>
        </authorList>
    </citation>
    <scope>NUCLEOTIDE SEQUENCE [LARGE SCALE GENOMIC DNA]</scope>
    <source>
        <strain evidence="1 2">TN-1</strain>
    </source>
</reference>
<dbReference type="RefSeq" id="WP_158500662.1">
    <property type="nucleotide sequence ID" value="NZ_CP012357.1"/>
</dbReference>
<evidence type="ECO:0000313" key="2">
    <source>
        <dbReference type="Proteomes" id="UP000067476"/>
    </source>
</evidence>
<dbReference type="AlphaFoldDB" id="A0A0K1W389"/>